<dbReference type="Pfam" id="PF00702">
    <property type="entry name" value="Hydrolase"/>
    <property type="match status" value="1"/>
</dbReference>
<dbReference type="Gene3D" id="3.40.50.1000">
    <property type="entry name" value="HAD superfamily/HAD-like"/>
    <property type="match status" value="1"/>
</dbReference>
<evidence type="ECO:0000256" key="2">
    <source>
        <dbReference type="ARBA" id="ARBA00007958"/>
    </source>
</evidence>
<dbReference type="PANTHER" id="PTHR46470">
    <property type="entry name" value="N-ACYLNEURAMINATE-9-PHOSPHATASE"/>
    <property type="match status" value="1"/>
</dbReference>
<dbReference type="PANTHER" id="PTHR46470:SF4">
    <property type="entry name" value="5-AMINO-6-(5-PHOSPHO-D-RIBITYLAMINO)URACIL PHOSPHATASE YIGB"/>
    <property type="match status" value="1"/>
</dbReference>
<comment type="similarity">
    <text evidence="2">Belongs to the HAD-like hydrolase superfamily.</text>
</comment>
<organism evidence="5 6">
    <name type="scientific">Halobaculum marinum</name>
    <dbReference type="NCBI Taxonomy" id="3031996"/>
    <lineage>
        <taxon>Archaea</taxon>
        <taxon>Methanobacteriati</taxon>
        <taxon>Methanobacteriota</taxon>
        <taxon>Stenosarchaea group</taxon>
        <taxon>Halobacteria</taxon>
        <taxon>Halobacteriales</taxon>
        <taxon>Haloferacaceae</taxon>
        <taxon>Halobaculum</taxon>
    </lineage>
</organism>
<proteinExistence type="inferred from homology"/>
<dbReference type="InterPro" id="IPR036412">
    <property type="entry name" value="HAD-like_sf"/>
</dbReference>
<dbReference type="AlphaFoldDB" id="A0ABD5WQR6"/>
<dbReference type="Proteomes" id="UP001596388">
    <property type="component" value="Unassembled WGS sequence"/>
</dbReference>
<dbReference type="SUPFAM" id="SSF56784">
    <property type="entry name" value="HAD-like"/>
    <property type="match status" value="1"/>
</dbReference>
<dbReference type="GO" id="GO:0016787">
    <property type="term" value="F:hydrolase activity"/>
    <property type="evidence" value="ECO:0007669"/>
    <property type="project" value="UniProtKB-KW"/>
</dbReference>
<evidence type="ECO:0000313" key="5">
    <source>
        <dbReference type="EMBL" id="MFC7095905.1"/>
    </source>
</evidence>
<dbReference type="GO" id="GO:0044281">
    <property type="term" value="P:small molecule metabolic process"/>
    <property type="evidence" value="ECO:0007669"/>
    <property type="project" value="UniProtKB-ARBA"/>
</dbReference>
<dbReference type="SFLD" id="SFLDG01129">
    <property type="entry name" value="C1.5:_HAD__Beta-PGM__Phosphata"/>
    <property type="match status" value="1"/>
</dbReference>
<dbReference type="GeneID" id="79270217"/>
<comment type="caution">
    <text evidence="5">The sequence shown here is derived from an EMBL/GenBank/DDBJ whole genome shotgun (WGS) entry which is preliminary data.</text>
</comment>
<dbReference type="InterPro" id="IPR051400">
    <property type="entry name" value="HAD-like_hydrolase"/>
</dbReference>
<dbReference type="SFLD" id="SFLDS00003">
    <property type="entry name" value="Haloacid_Dehalogenase"/>
    <property type="match status" value="1"/>
</dbReference>
<reference evidence="5 6" key="1">
    <citation type="journal article" date="2019" name="Int. J. Syst. Evol. Microbiol.">
        <title>The Global Catalogue of Microorganisms (GCM) 10K type strain sequencing project: providing services to taxonomists for standard genome sequencing and annotation.</title>
        <authorList>
            <consortium name="The Broad Institute Genomics Platform"/>
            <consortium name="The Broad Institute Genome Sequencing Center for Infectious Disease"/>
            <person name="Wu L."/>
            <person name="Ma J."/>
        </authorList>
    </citation>
    <scope>NUCLEOTIDE SEQUENCE [LARGE SCALE GENOMIC DNA]</scope>
    <source>
        <strain evidence="5 6">DT55</strain>
    </source>
</reference>
<keyword evidence="4" id="KW-0460">Magnesium</keyword>
<dbReference type="EC" id="3.1.3.-" evidence="5"/>
<accession>A0ABD5WQR6</accession>
<evidence type="ECO:0000256" key="3">
    <source>
        <dbReference type="ARBA" id="ARBA00022801"/>
    </source>
</evidence>
<dbReference type="InterPro" id="IPR006439">
    <property type="entry name" value="HAD-SF_hydro_IA"/>
</dbReference>
<dbReference type="NCBIfam" id="TIGR01509">
    <property type="entry name" value="HAD-SF-IA-v3"/>
    <property type="match status" value="1"/>
</dbReference>
<protein>
    <submittedName>
        <fullName evidence="5">HAD family hydrolase</fullName>
        <ecNumber evidence="5">3.1.3.-</ecNumber>
    </submittedName>
</protein>
<keyword evidence="3 5" id="KW-0378">Hydrolase</keyword>
<evidence type="ECO:0000313" key="6">
    <source>
        <dbReference type="Proteomes" id="UP001596388"/>
    </source>
</evidence>
<dbReference type="InterPro" id="IPR023214">
    <property type="entry name" value="HAD_sf"/>
</dbReference>
<evidence type="ECO:0000256" key="1">
    <source>
        <dbReference type="ARBA" id="ARBA00001946"/>
    </source>
</evidence>
<keyword evidence="6" id="KW-1185">Reference proteome</keyword>
<dbReference type="RefSeq" id="WP_276236613.1">
    <property type="nucleotide sequence ID" value="NZ_CP119989.1"/>
</dbReference>
<dbReference type="NCBIfam" id="TIGR01549">
    <property type="entry name" value="HAD-SF-IA-v1"/>
    <property type="match status" value="1"/>
</dbReference>
<evidence type="ECO:0000256" key="4">
    <source>
        <dbReference type="ARBA" id="ARBA00022842"/>
    </source>
</evidence>
<dbReference type="EMBL" id="JBHTAG010000002">
    <property type="protein sequence ID" value="MFC7095905.1"/>
    <property type="molecule type" value="Genomic_DNA"/>
</dbReference>
<dbReference type="PRINTS" id="PR00413">
    <property type="entry name" value="HADHALOGNASE"/>
</dbReference>
<gene>
    <name evidence="5" type="ORF">ACFQKD_01180</name>
</gene>
<comment type="cofactor">
    <cofactor evidence="1">
        <name>Mg(2+)</name>
        <dbReference type="ChEBI" id="CHEBI:18420"/>
    </cofactor>
</comment>
<sequence length="236" mass="25250">MSTGRYTAVAFDLDDTVCRRDQDPDDLYRRAFARADVDKFGEPADLWAALTGPPEPNAEHAYFAAGFTVVAARHGRSDVDADALATALLASIDHGAVSFTPGAREALTAARETGPVAVVTNGPEWRQSPKIAALGLSELLDAVVYAGDMERRKPHPDAFDRVCDLLGVDTAETLYVGDSLQHDVAGAQGAGLAAAWVPGRWTEYPTTSDGRPDPAPFAPEHVLASLTELPDLLRRR</sequence>
<name>A0ABD5WQR6_9EURY</name>